<reference evidence="3" key="1">
    <citation type="submission" date="2019-06" db="EMBL/GenBank/DDBJ databases">
        <authorList>
            <person name="Zheng W."/>
        </authorList>
    </citation>
    <scope>NUCLEOTIDE SEQUENCE</scope>
    <source>
        <strain evidence="3">QDHG01</strain>
    </source>
</reference>
<feature type="compositionally biased region" description="Polar residues" evidence="1">
    <location>
        <begin position="501"/>
        <end position="514"/>
    </location>
</feature>
<protein>
    <submittedName>
        <fullName evidence="3">Uncharacterized protein</fullName>
    </submittedName>
</protein>
<comment type="caution">
    <text evidence="3">The sequence shown here is derived from an EMBL/GenBank/DDBJ whole genome shotgun (WGS) entry which is preliminary data.</text>
</comment>
<organism evidence="3 4">
    <name type="scientific">Halteria grandinella</name>
    <dbReference type="NCBI Taxonomy" id="5974"/>
    <lineage>
        <taxon>Eukaryota</taxon>
        <taxon>Sar</taxon>
        <taxon>Alveolata</taxon>
        <taxon>Ciliophora</taxon>
        <taxon>Intramacronucleata</taxon>
        <taxon>Spirotrichea</taxon>
        <taxon>Stichotrichia</taxon>
        <taxon>Sporadotrichida</taxon>
        <taxon>Halteriidae</taxon>
        <taxon>Halteria</taxon>
    </lineage>
</organism>
<dbReference type="EMBL" id="RRYP01017999">
    <property type="protein sequence ID" value="TNV73832.1"/>
    <property type="molecule type" value="Genomic_DNA"/>
</dbReference>
<dbReference type="InterPro" id="IPR036423">
    <property type="entry name" value="SOD-like_Cu/Zn_dom_sf"/>
</dbReference>
<dbReference type="Proteomes" id="UP000785679">
    <property type="component" value="Unassembled WGS sequence"/>
</dbReference>
<name>A0A8J8SWW4_HALGN</name>
<keyword evidence="2" id="KW-1133">Transmembrane helix</keyword>
<dbReference type="Gene3D" id="2.60.40.200">
    <property type="entry name" value="Superoxide dismutase, copper/zinc binding domain"/>
    <property type="match status" value="1"/>
</dbReference>
<dbReference type="GO" id="GO:0006801">
    <property type="term" value="P:superoxide metabolic process"/>
    <property type="evidence" value="ECO:0007669"/>
    <property type="project" value="InterPro"/>
</dbReference>
<keyword evidence="2" id="KW-0472">Membrane</keyword>
<feature type="transmembrane region" description="Helical" evidence="2">
    <location>
        <begin position="417"/>
        <end position="443"/>
    </location>
</feature>
<evidence type="ECO:0000256" key="1">
    <source>
        <dbReference type="SAM" id="MobiDB-lite"/>
    </source>
</evidence>
<dbReference type="SUPFAM" id="SSF49329">
    <property type="entry name" value="Cu,Zn superoxide dismutase-like"/>
    <property type="match status" value="1"/>
</dbReference>
<keyword evidence="2" id="KW-0812">Transmembrane</keyword>
<gene>
    <name evidence="3" type="ORF">FGO68_gene5700</name>
</gene>
<feature type="region of interest" description="Disordered" evidence="1">
    <location>
        <begin position="489"/>
        <end position="514"/>
    </location>
</feature>
<dbReference type="AlphaFoldDB" id="A0A8J8SWW4"/>
<evidence type="ECO:0000313" key="4">
    <source>
        <dbReference type="Proteomes" id="UP000785679"/>
    </source>
</evidence>
<accession>A0A8J8SWW4</accession>
<evidence type="ECO:0000256" key="2">
    <source>
        <dbReference type="SAM" id="Phobius"/>
    </source>
</evidence>
<proteinExistence type="predicted"/>
<dbReference type="GO" id="GO:0046872">
    <property type="term" value="F:metal ion binding"/>
    <property type="evidence" value="ECO:0007669"/>
    <property type="project" value="InterPro"/>
</dbReference>
<evidence type="ECO:0000313" key="3">
    <source>
        <dbReference type="EMBL" id="TNV73832.1"/>
    </source>
</evidence>
<keyword evidence="4" id="KW-1185">Reference proteome</keyword>
<sequence length="575" mass="64603">MGEGFCNYRATAPTTFKTSAFKNATVSFEAVVDQAFGRHMNMDKLSPNVEPQLHLTQMRTKENYEAKQGKRVLRGDRVVKYSLQEYMQEKTDIAAQIQAAKQRGTGMEGLSVKLNTIENYQMTGVASLTKVSQNTFMFNGQFNRLPVSQTLSLSIMEYGDLSSLIVEYPDYNSLGSVLLKLGELHVTTYTNEASRLSLEHALPQGIPSFEALAGRALIVTTQNGDLVAFGVIADEQQILQKGEYPLVKGIAMCENLQSTVPYRAYFDLMQLQNGNVTFRGMLRTSQNMNNDDKMIIDVNGGRKFDIDFESAYGTDKGEDLFQYWHPCYVINEETVDSQDTILGRKLEMYAINSQLSYSFIDDADVQQSSQFHNQQQLLRILESSTCFIGSHNPHYRISDESFCRHPLSRAQQVERKYTAMALVNFTIIGFVAGVVVAFIFYYVQKLSGVGKSNNGGGSDKYSRRLERMQNERNAEAVMAADISFQAAGTGARRKRRGGTGINDSTVIEGSSYTDQSRSLQAEGIEMQNYQTQDSEREGYSMTVRTAAKDRNEFVELGEISSIQKHIEDDEDEEHM</sequence>